<dbReference type="Gene3D" id="1.25.40.20">
    <property type="entry name" value="Ankyrin repeat-containing domain"/>
    <property type="match status" value="1"/>
</dbReference>
<sequence length="659" mass="73526">MCLSDNIQMSDGPAEQLKKFVFSSKQNAGGEAREEKLEIVIPELLQASYSFYTWPSAPVLAWFLWENRHELPGKRVLELGAGTALPGILAAKCGATVTLSDSATLPRSLAHTKRSCLLNNLVLNQQVKVIGLTWGLFLSNLDALGPIDLILGSDCFYEPANFEEILVSVAYLLETNAEAKFVCTYQERSSDWSIEHLLAKWNLKCQVHDIGNLGASAGVDIHELLYVGNLPWTVGNNELRKYFSKFGHVNSAAVVFDKKTGLSKNYGFVTFSSREAIENATFQAAHKLEDNFSDLKELGIDCEAGDDSLTELFEKAADRLKTLLPSIDNQMLLRLYGWYKQGCEGACHVPKPSWYDMRAKAKWEAWNKLGDMPQAEAKKLYVETIKKLDPEFDVKPKEQWVKVSAMLDEEFVPQSDKTLVDYIKEGDAETVRACLKSSASTLLNRIDEEGLAPVHWAADSGFARVLELLIEAGADVDVQDRDGQTALHYASSCGQAECVKVLLECGAATHIVDGTGCTALQVASDESVKELLIMALALRLASTRPSLLKAAACRFSSTFNPEHKIVVTDDGSTIVAWHPKADFPYECTKPLPETKIEENSSVLKIKLTPQVMEVFNKKTPEQARQELMDITLTCKHRWYPKPRLKKERFIKQPFEREYL</sequence>
<evidence type="ECO:0000259" key="9">
    <source>
        <dbReference type="PROSITE" id="PS51228"/>
    </source>
</evidence>
<organism evidence="10 11">
    <name type="scientific">Exocentrus adspersus</name>
    <dbReference type="NCBI Taxonomy" id="1586481"/>
    <lineage>
        <taxon>Eukaryota</taxon>
        <taxon>Metazoa</taxon>
        <taxon>Ecdysozoa</taxon>
        <taxon>Arthropoda</taxon>
        <taxon>Hexapoda</taxon>
        <taxon>Insecta</taxon>
        <taxon>Pterygota</taxon>
        <taxon>Neoptera</taxon>
        <taxon>Endopterygota</taxon>
        <taxon>Coleoptera</taxon>
        <taxon>Polyphaga</taxon>
        <taxon>Cucujiformia</taxon>
        <taxon>Chrysomeloidea</taxon>
        <taxon>Cerambycidae</taxon>
        <taxon>Lamiinae</taxon>
        <taxon>Acanthocinini</taxon>
        <taxon>Exocentrus</taxon>
    </lineage>
</organism>
<dbReference type="Pfam" id="PF10210">
    <property type="entry name" value="MRP-S32"/>
    <property type="match status" value="1"/>
</dbReference>
<dbReference type="InterPro" id="IPR000582">
    <property type="entry name" value="Acyl-CoA-binding_protein"/>
</dbReference>
<comment type="caution">
    <text evidence="10">The sequence shown here is derived from an EMBL/GenBank/DDBJ whole genome shotgun (WGS) entry which is preliminary data.</text>
</comment>
<dbReference type="SUPFAM" id="SSF54928">
    <property type="entry name" value="RNA-binding domain, RBD"/>
    <property type="match status" value="1"/>
</dbReference>
<name>A0AAV8WFU2_9CUCU</name>
<dbReference type="InterPro" id="IPR012677">
    <property type="entry name" value="Nucleotide-bd_a/b_plait_sf"/>
</dbReference>
<feature type="domain" description="ACB" evidence="9">
    <location>
        <begin position="309"/>
        <end position="394"/>
    </location>
</feature>
<dbReference type="Pfam" id="PF00887">
    <property type="entry name" value="ACBP"/>
    <property type="match status" value="1"/>
</dbReference>
<dbReference type="InterPro" id="IPR019410">
    <property type="entry name" value="Methyltransf_16"/>
</dbReference>
<dbReference type="Pfam" id="PF10294">
    <property type="entry name" value="Methyltransf_16"/>
    <property type="match status" value="1"/>
</dbReference>
<dbReference type="SUPFAM" id="SSF47027">
    <property type="entry name" value="Acyl-CoA binding protein"/>
    <property type="match status" value="1"/>
</dbReference>
<keyword evidence="2" id="KW-0677">Repeat</keyword>
<proteinExistence type="predicted"/>
<dbReference type="Pfam" id="PF00076">
    <property type="entry name" value="RRM_1"/>
    <property type="match status" value="1"/>
</dbReference>
<keyword evidence="4 6" id="KW-0040">ANK repeat</keyword>
<dbReference type="SUPFAM" id="SSF48403">
    <property type="entry name" value="Ankyrin repeat"/>
    <property type="match status" value="1"/>
</dbReference>
<evidence type="ECO:0000256" key="4">
    <source>
        <dbReference type="ARBA" id="ARBA00023043"/>
    </source>
</evidence>
<keyword evidence="3 7" id="KW-0694">RNA-binding</keyword>
<dbReference type="PROSITE" id="PS50088">
    <property type="entry name" value="ANK_REPEAT"/>
    <property type="match status" value="2"/>
</dbReference>
<dbReference type="PROSITE" id="PS50102">
    <property type="entry name" value="RRM"/>
    <property type="match status" value="1"/>
</dbReference>
<dbReference type="SMART" id="SM00248">
    <property type="entry name" value="ANK"/>
    <property type="match status" value="2"/>
</dbReference>
<dbReference type="PANTHER" id="PTHR24119">
    <property type="entry name" value="ACYL-COA-BINDING DOMAIN-CONTAINING PROTEIN 6"/>
    <property type="match status" value="1"/>
</dbReference>
<feature type="repeat" description="ANK" evidence="6">
    <location>
        <begin position="482"/>
        <end position="514"/>
    </location>
</feature>
<evidence type="ECO:0000256" key="3">
    <source>
        <dbReference type="ARBA" id="ARBA00022884"/>
    </source>
</evidence>
<keyword evidence="11" id="KW-1185">Reference proteome</keyword>
<dbReference type="PROSITE" id="PS51228">
    <property type="entry name" value="ACB_2"/>
    <property type="match status" value="1"/>
</dbReference>
<dbReference type="Gene3D" id="1.20.80.10">
    <property type="match status" value="1"/>
</dbReference>
<evidence type="ECO:0000256" key="5">
    <source>
        <dbReference type="ARBA" id="ARBA00023121"/>
    </source>
</evidence>
<feature type="domain" description="RRM" evidence="8">
    <location>
        <begin position="223"/>
        <end position="305"/>
    </location>
</feature>
<dbReference type="SUPFAM" id="SSF53335">
    <property type="entry name" value="S-adenosyl-L-methionine-dependent methyltransferases"/>
    <property type="match status" value="1"/>
</dbReference>
<dbReference type="SMART" id="SM00360">
    <property type="entry name" value="RRM"/>
    <property type="match status" value="1"/>
</dbReference>
<dbReference type="Gene3D" id="3.30.70.330">
    <property type="match status" value="1"/>
</dbReference>
<evidence type="ECO:0000259" key="8">
    <source>
        <dbReference type="PROSITE" id="PS50102"/>
    </source>
</evidence>
<keyword evidence="5" id="KW-0446">Lipid-binding</keyword>
<dbReference type="InterPro" id="IPR035984">
    <property type="entry name" value="Acyl-CoA-binding_sf"/>
</dbReference>
<dbReference type="Pfam" id="PF12796">
    <property type="entry name" value="Ank_2"/>
    <property type="match status" value="1"/>
</dbReference>
<evidence type="ECO:0000256" key="1">
    <source>
        <dbReference type="ARBA" id="ARBA00018419"/>
    </source>
</evidence>
<dbReference type="InterPro" id="IPR002110">
    <property type="entry name" value="Ankyrin_rpt"/>
</dbReference>
<protein>
    <recommendedName>
        <fullName evidence="1">Acyl-CoA-binding domain-containing protein 6</fullName>
    </recommendedName>
</protein>
<evidence type="ECO:0000313" key="11">
    <source>
        <dbReference type="Proteomes" id="UP001159042"/>
    </source>
</evidence>
<dbReference type="InterPro" id="IPR014352">
    <property type="entry name" value="FERM/acyl-CoA-bd_prot_sf"/>
</dbReference>
<dbReference type="InterPro" id="IPR036770">
    <property type="entry name" value="Ankyrin_rpt-contain_sf"/>
</dbReference>
<dbReference type="PRINTS" id="PR00689">
    <property type="entry name" value="ACOABINDINGP"/>
</dbReference>
<gene>
    <name evidence="10" type="ORF">NQ315_001282</name>
</gene>
<evidence type="ECO:0000256" key="2">
    <source>
        <dbReference type="ARBA" id="ARBA00022737"/>
    </source>
</evidence>
<reference evidence="10 11" key="1">
    <citation type="journal article" date="2023" name="Insect Mol. Biol.">
        <title>Genome sequencing provides insights into the evolution of gene families encoding plant cell wall-degrading enzymes in longhorned beetles.</title>
        <authorList>
            <person name="Shin N.R."/>
            <person name="Okamura Y."/>
            <person name="Kirsch R."/>
            <person name="Pauchet Y."/>
        </authorList>
    </citation>
    <scope>NUCLEOTIDE SEQUENCE [LARGE SCALE GENOMIC DNA]</scope>
    <source>
        <strain evidence="10">EAD_L_NR</strain>
    </source>
</reference>
<dbReference type="InterPro" id="IPR029063">
    <property type="entry name" value="SAM-dependent_MTases_sf"/>
</dbReference>
<dbReference type="InterPro" id="IPR035979">
    <property type="entry name" value="RBD_domain_sf"/>
</dbReference>
<dbReference type="AlphaFoldDB" id="A0AAV8WFU2"/>
<dbReference type="GO" id="GO:0000062">
    <property type="term" value="F:fatty-acyl-CoA binding"/>
    <property type="evidence" value="ECO:0007669"/>
    <property type="project" value="InterPro"/>
</dbReference>
<evidence type="ECO:0000313" key="10">
    <source>
        <dbReference type="EMBL" id="KAJ8925101.1"/>
    </source>
</evidence>
<evidence type="ECO:0000256" key="6">
    <source>
        <dbReference type="PROSITE-ProRule" id="PRU00023"/>
    </source>
</evidence>
<dbReference type="EMBL" id="JANEYG010000002">
    <property type="protein sequence ID" value="KAJ8925101.1"/>
    <property type="molecule type" value="Genomic_DNA"/>
</dbReference>
<dbReference type="PANTHER" id="PTHR24119:SF0">
    <property type="entry name" value="ACYL-COA-BINDING DOMAIN-CONTAINING PROTEIN 6"/>
    <property type="match status" value="1"/>
</dbReference>
<dbReference type="InterPro" id="IPR019346">
    <property type="entry name" value="Ribosomal_mL42"/>
</dbReference>
<evidence type="ECO:0000256" key="7">
    <source>
        <dbReference type="PROSITE-ProRule" id="PRU00176"/>
    </source>
</evidence>
<dbReference type="GO" id="GO:0003723">
    <property type="term" value="F:RNA binding"/>
    <property type="evidence" value="ECO:0007669"/>
    <property type="project" value="UniProtKB-UniRule"/>
</dbReference>
<dbReference type="Proteomes" id="UP001159042">
    <property type="component" value="Unassembled WGS sequence"/>
</dbReference>
<accession>A0AAV8WFU2</accession>
<dbReference type="PROSITE" id="PS50297">
    <property type="entry name" value="ANK_REP_REGION"/>
    <property type="match status" value="2"/>
</dbReference>
<feature type="repeat" description="ANK" evidence="6">
    <location>
        <begin position="449"/>
        <end position="481"/>
    </location>
</feature>
<dbReference type="Gene3D" id="3.40.50.150">
    <property type="entry name" value="Vaccinia Virus protein VP39"/>
    <property type="match status" value="1"/>
</dbReference>
<dbReference type="InterPro" id="IPR000504">
    <property type="entry name" value="RRM_dom"/>
</dbReference>